<dbReference type="SUPFAM" id="SSF46689">
    <property type="entry name" value="Homeodomain-like"/>
    <property type="match status" value="1"/>
</dbReference>
<dbReference type="EMBL" id="JAERSE020000001">
    <property type="protein sequence ID" value="MCA6065911.1"/>
    <property type="molecule type" value="Genomic_DNA"/>
</dbReference>
<reference evidence="6 7" key="1">
    <citation type="submission" date="2021-09" db="EMBL/GenBank/DDBJ databases">
        <title>Genome sequencing and assembly of Chryseobacterium sp. RG1.</title>
        <authorList>
            <person name="Chhetri G."/>
        </authorList>
    </citation>
    <scope>NUCLEOTIDE SEQUENCE [LARGE SCALE GENOMIC DNA]</scope>
    <source>
        <strain evidence="6 7">RG1</strain>
    </source>
</reference>
<dbReference type="RefSeq" id="WP_225685881.1">
    <property type="nucleotide sequence ID" value="NZ_JAERSE020000001.1"/>
</dbReference>
<feature type="transmembrane region" description="Helical" evidence="4">
    <location>
        <begin position="115"/>
        <end position="137"/>
    </location>
</feature>
<keyword evidence="3" id="KW-0804">Transcription</keyword>
<feature type="domain" description="HTH araC/xylS-type" evidence="5">
    <location>
        <begin position="207"/>
        <end position="311"/>
    </location>
</feature>
<keyword evidence="4" id="KW-0472">Membrane</keyword>
<evidence type="ECO:0000256" key="4">
    <source>
        <dbReference type="SAM" id="Phobius"/>
    </source>
</evidence>
<dbReference type="Gene3D" id="1.10.10.60">
    <property type="entry name" value="Homeodomain-like"/>
    <property type="match status" value="1"/>
</dbReference>
<gene>
    <name evidence="6" type="ORF">JI747_001895</name>
</gene>
<dbReference type="PANTHER" id="PTHR43280">
    <property type="entry name" value="ARAC-FAMILY TRANSCRIPTIONAL REGULATOR"/>
    <property type="match status" value="1"/>
</dbReference>
<feature type="transmembrane region" description="Helical" evidence="4">
    <location>
        <begin position="149"/>
        <end position="170"/>
    </location>
</feature>
<dbReference type="PANTHER" id="PTHR43280:SF29">
    <property type="entry name" value="ARAC-FAMILY TRANSCRIPTIONAL REGULATOR"/>
    <property type="match status" value="1"/>
</dbReference>
<evidence type="ECO:0000256" key="2">
    <source>
        <dbReference type="ARBA" id="ARBA00023125"/>
    </source>
</evidence>
<keyword evidence="1" id="KW-0805">Transcription regulation</keyword>
<keyword evidence="7" id="KW-1185">Reference proteome</keyword>
<dbReference type="SMART" id="SM00342">
    <property type="entry name" value="HTH_ARAC"/>
    <property type="match status" value="1"/>
</dbReference>
<feature type="transmembrane region" description="Helical" evidence="4">
    <location>
        <begin position="43"/>
        <end position="61"/>
    </location>
</feature>
<feature type="transmembrane region" description="Helical" evidence="4">
    <location>
        <begin position="20"/>
        <end position="37"/>
    </location>
</feature>
<evidence type="ECO:0000313" key="6">
    <source>
        <dbReference type="EMBL" id="MCA6065911.1"/>
    </source>
</evidence>
<keyword evidence="4" id="KW-1133">Transmembrane helix</keyword>
<proteinExistence type="predicted"/>
<organism evidence="6 7">
    <name type="scientific">Chryseobacterium tagetis</name>
    <dbReference type="NCBI Taxonomy" id="2801334"/>
    <lineage>
        <taxon>Bacteria</taxon>
        <taxon>Pseudomonadati</taxon>
        <taxon>Bacteroidota</taxon>
        <taxon>Flavobacteriia</taxon>
        <taxon>Flavobacteriales</taxon>
        <taxon>Weeksellaceae</taxon>
        <taxon>Chryseobacterium group</taxon>
        <taxon>Chryseobacterium</taxon>
    </lineage>
</organism>
<keyword evidence="4" id="KW-0812">Transmembrane</keyword>
<evidence type="ECO:0000259" key="5">
    <source>
        <dbReference type="PROSITE" id="PS01124"/>
    </source>
</evidence>
<keyword evidence="2" id="KW-0238">DNA-binding</keyword>
<feature type="transmembrane region" description="Helical" evidence="4">
    <location>
        <begin position="92"/>
        <end position="110"/>
    </location>
</feature>
<evidence type="ECO:0000256" key="1">
    <source>
        <dbReference type="ARBA" id="ARBA00023015"/>
    </source>
</evidence>
<protein>
    <submittedName>
        <fullName evidence="6">Helix-turn-helix domain-containing protein</fullName>
    </submittedName>
</protein>
<evidence type="ECO:0000313" key="7">
    <source>
        <dbReference type="Proteomes" id="UP000618240"/>
    </source>
</evidence>
<dbReference type="PROSITE" id="PS01124">
    <property type="entry name" value="HTH_ARAC_FAMILY_2"/>
    <property type="match status" value="1"/>
</dbReference>
<sequence length="324" mass="37717">MSIKTKTTISLKKKLVEHYIYLKLFLLGTFGLTFLLLDNIPFACYPFILFFLTGFAWIIARNSHEIKYIIHAYFIIAPAFRFFIMLDLWNYSTMSSTWLLPIPLAAYILLEKKYIFIYSAYLVLLIILACIISQWVSFGMLKYKNKSQIAISDSFTIISNILIFNLLLYYKNQIRSLEITNRLQLKKNKAKPENNNQDLEKHQHLFLKIRDLIEGEELFKDSRFSVAKLVILSDISIASISKALKIHGYGNFHHYLNTCRINYIKKLMSETDLTKTSLMSMYINAGFSNQPTFNRVFKQIEGITPSEYINTLLGAGSYIENKHL</sequence>
<dbReference type="InterPro" id="IPR009057">
    <property type="entry name" value="Homeodomain-like_sf"/>
</dbReference>
<dbReference type="InterPro" id="IPR018060">
    <property type="entry name" value="HTH_AraC"/>
</dbReference>
<comment type="caution">
    <text evidence="6">The sequence shown here is derived from an EMBL/GenBank/DDBJ whole genome shotgun (WGS) entry which is preliminary data.</text>
</comment>
<dbReference type="Pfam" id="PF12833">
    <property type="entry name" value="HTH_18"/>
    <property type="match status" value="1"/>
</dbReference>
<dbReference type="Proteomes" id="UP000618240">
    <property type="component" value="Unassembled WGS sequence"/>
</dbReference>
<feature type="transmembrane region" description="Helical" evidence="4">
    <location>
        <begin position="68"/>
        <end position="86"/>
    </location>
</feature>
<accession>A0ABS7ZZL8</accession>
<evidence type="ECO:0000256" key="3">
    <source>
        <dbReference type="ARBA" id="ARBA00023163"/>
    </source>
</evidence>
<name>A0ABS7ZZL8_9FLAO</name>